<sequence>MVWAIDDRDAVGGLAVGALDLLVPLMADQQDAIALVGEPTRLGMNLGDQRTRGVDGLEPSLGSLGVHRGRHAVGGEHHGAAFRHLLDLVDEDGPRRLESLNYVPVVHDLLAHVNRRTVEVERRLHCEHGPVDPRAVAARGGQQNTTDRGCDSFT</sequence>
<evidence type="ECO:0000256" key="1">
    <source>
        <dbReference type="SAM" id="MobiDB-lite"/>
    </source>
</evidence>
<proteinExistence type="predicted"/>
<feature type="compositionally biased region" description="Polar residues" evidence="1">
    <location>
        <begin position="141"/>
        <end position="154"/>
    </location>
</feature>
<gene>
    <name evidence="2" type="ORF">UFOPK3773_01586</name>
</gene>
<organism evidence="2">
    <name type="scientific">freshwater metagenome</name>
    <dbReference type="NCBI Taxonomy" id="449393"/>
    <lineage>
        <taxon>unclassified sequences</taxon>
        <taxon>metagenomes</taxon>
        <taxon>ecological metagenomes</taxon>
    </lineage>
</organism>
<protein>
    <submittedName>
        <fullName evidence="2">Unannotated protein</fullName>
    </submittedName>
</protein>
<reference evidence="2" key="1">
    <citation type="submission" date="2020-05" db="EMBL/GenBank/DDBJ databases">
        <authorList>
            <person name="Chiriac C."/>
            <person name="Salcher M."/>
            <person name="Ghai R."/>
            <person name="Kavagutti S V."/>
        </authorList>
    </citation>
    <scope>NUCLEOTIDE SEQUENCE</scope>
</reference>
<accession>A0A6J7KIV1</accession>
<name>A0A6J7KIV1_9ZZZZ</name>
<dbReference type="EMBL" id="CAFBNF010000200">
    <property type="protein sequence ID" value="CAB4954222.1"/>
    <property type="molecule type" value="Genomic_DNA"/>
</dbReference>
<dbReference type="AlphaFoldDB" id="A0A6J7KIV1"/>
<feature type="region of interest" description="Disordered" evidence="1">
    <location>
        <begin position="133"/>
        <end position="154"/>
    </location>
</feature>
<evidence type="ECO:0000313" key="2">
    <source>
        <dbReference type="EMBL" id="CAB4954222.1"/>
    </source>
</evidence>